<evidence type="ECO:0000313" key="4">
    <source>
        <dbReference type="Proteomes" id="UP000297352"/>
    </source>
</evidence>
<gene>
    <name evidence="3" type="ORF">EHQ60_17020</name>
    <name evidence="2" type="ORF">ND810_17400</name>
</gene>
<keyword evidence="1" id="KW-1133">Transmembrane helix</keyword>
<dbReference type="Proteomes" id="UP001209694">
    <property type="component" value="Unassembled WGS sequence"/>
</dbReference>
<protein>
    <submittedName>
        <fullName evidence="2">Uncharacterized protein</fullName>
    </submittedName>
</protein>
<evidence type="ECO:0000313" key="3">
    <source>
        <dbReference type="EMBL" id="TGL67116.1"/>
    </source>
</evidence>
<dbReference type="AlphaFoldDB" id="A0A2N0AXQ6"/>
<evidence type="ECO:0000256" key="1">
    <source>
        <dbReference type="SAM" id="Phobius"/>
    </source>
</evidence>
<reference evidence="2" key="3">
    <citation type="submission" date="2022-06" db="EMBL/GenBank/DDBJ databases">
        <title>Leptospira isolates from biofilms formed at urban environments.</title>
        <authorList>
            <person name="Ribeiro P.S."/>
            <person name="Sousa T."/>
            <person name="Carvalho N."/>
            <person name="Aburjaile F."/>
            <person name="Neves F."/>
            <person name="Oliveira D."/>
            <person name="Blanco L."/>
            <person name="Lima J."/>
            <person name="Costa F."/>
            <person name="Brenig B."/>
            <person name="Soares S."/>
            <person name="Ramos R."/>
            <person name="Goes-Neto A."/>
            <person name="Matiuzzi M."/>
            <person name="Azevedo V."/>
            <person name="Ristow P."/>
        </authorList>
    </citation>
    <scope>NUCLEOTIDE SEQUENCE</scope>
    <source>
        <strain evidence="2">VSF7</strain>
    </source>
</reference>
<dbReference type="Proteomes" id="UP000297352">
    <property type="component" value="Unassembled WGS sequence"/>
</dbReference>
<keyword evidence="1" id="KW-0812">Transmembrane</keyword>
<feature type="transmembrane region" description="Helical" evidence="1">
    <location>
        <begin position="32"/>
        <end position="49"/>
    </location>
</feature>
<keyword evidence="1" id="KW-0472">Membrane</keyword>
<reference evidence="3" key="2">
    <citation type="journal article" date="2019" name="PLoS Negl. Trop. Dis.">
        <title>Revisiting the worldwide diversity of Leptospira species in the environment.</title>
        <authorList>
            <person name="Vincent A.T."/>
            <person name="Schiettekatte O."/>
            <person name="Bourhy P."/>
            <person name="Veyrier F.J."/>
            <person name="Picardeau M."/>
        </authorList>
    </citation>
    <scope>NUCLEOTIDE SEQUENCE</scope>
    <source>
        <strain evidence="3">201702449</strain>
    </source>
</reference>
<organism evidence="2 5">
    <name type="scientific">Leptospira levettii</name>
    <dbReference type="NCBI Taxonomy" id="2023178"/>
    <lineage>
        <taxon>Bacteria</taxon>
        <taxon>Pseudomonadati</taxon>
        <taxon>Spirochaetota</taxon>
        <taxon>Spirochaetia</taxon>
        <taxon>Leptospirales</taxon>
        <taxon>Leptospiraceae</taxon>
        <taxon>Leptospira</taxon>
    </lineage>
</organism>
<dbReference type="EMBL" id="JAMQQD010000008">
    <property type="protein sequence ID" value="MCW7516948.1"/>
    <property type="molecule type" value="Genomic_DNA"/>
</dbReference>
<sequence>MGKGYHSRSPEEFRDYLKQINDKHKKTRWRQIVLFIDLVLVVLIFYIGFKALNPGSFQNSTKSDKQVVDGYPTYLSLSREEDPTYQGYFLFIENHTKFETKVPFATWKSEFRIKTKNGILCFSEPIEWEERTIPSEANGFLYHSVSKERWKSLVPDCRKEIFDEEASIFRSKFRSLDLGFYAQVVIHTNDRSYTFQIKQKPYK</sequence>
<evidence type="ECO:0000313" key="2">
    <source>
        <dbReference type="EMBL" id="MCW7516948.1"/>
    </source>
</evidence>
<dbReference type="EMBL" id="RQGI01000059">
    <property type="protein sequence ID" value="TGL67116.1"/>
    <property type="molecule type" value="Genomic_DNA"/>
</dbReference>
<comment type="caution">
    <text evidence="2">The sequence shown here is derived from an EMBL/GenBank/DDBJ whole genome shotgun (WGS) entry which is preliminary data.</text>
</comment>
<dbReference type="GeneID" id="93341462"/>
<dbReference type="RefSeq" id="WP_100718890.1">
    <property type="nucleotide sequence ID" value="NZ_JAIZBN010000001.1"/>
</dbReference>
<accession>A0A2N0AXQ6</accession>
<evidence type="ECO:0000313" key="5">
    <source>
        <dbReference type="Proteomes" id="UP001209694"/>
    </source>
</evidence>
<keyword evidence="4" id="KW-1185">Reference proteome</keyword>
<name>A0A2N0AXQ6_9LEPT</name>
<proteinExistence type="predicted"/>
<reference evidence="3" key="1">
    <citation type="submission" date="2018-10" db="EMBL/GenBank/DDBJ databases">
        <authorList>
            <person name="Vincent A.T."/>
            <person name="Schiettekatte O."/>
            <person name="Bourhy P."/>
            <person name="Veyrier F.J."/>
            <person name="Picardeau M."/>
        </authorList>
    </citation>
    <scope>NUCLEOTIDE SEQUENCE</scope>
    <source>
        <strain evidence="3">201702449</strain>
    </source>
</reference>